<dbReference type="InterPro" id="IPR019410">
    <property type="entry name" value="Methyltransf_16"/>
</dbReference>
<evidence type="ECO:0000256" key="4">
    <source>
        <dbReference type="ARBA" id="ARBA00043988"/>
    </source>
</evidence>
<feature type="chain" id="PRO_5034613636" description="Methyltransferase-like protein 23" evidence="5">
    <location>
        <begin position="31"/>
        <end position="160"/>
    </location>
</feature>
<keyword evidence="1" id="KW-0489">Methyltransferase</keyword>
<keyword evidence="5" id="KW-0732">Signal</keyword>
<dbReference type="Proteomes" id="UP000694700">
    <property type="component" value="Unplaced"/>
</dbReference>
<reference evidence="6" key="1">
    <citation type="submission" date="2025-08" db="UniProtKB">
        <authorList>
            <consortium name="Ensembl"/>
        </authorList>
    </citation>
    <scope>IDENTIFICATION</scope>
</reference>
<comment type="similarity">
    <text evidence="4">Belongs to the methyltransferase superfamily. METTL23 family.</text>
</comment>
<evidence type="ECO:0008006" key="8">
    <source>
        <dbReference type="Google" id="ProtNLM"/>
    </source>
</evidence>
<evidence type="ECO:0000313" key="6">
    <source>
        <dbReference type="Ensembl" id="ENSCCRP00015003642.1"/>
    </source>
</evidence>
<evidence type="ECO:0000256" key="2">
    <source>
        <dbReference type="ARBA" id="ARBA00022679"/>
    </source>
</evidence>
<dbReference type="GO" id="GO:0032259">
    <property type="term" value="P:methylation"/>
    <property type="evidence" value="ECO:0007669"/>
    <property type="project" value="UniProtKB-KW"/>
</dbReference>
<sequence length="160" mass="17598">MQGCLGRCPAEFRSSLKSLVLVSLPGVVAAKCGAHVILSDSAELPLCLRNCTRSCDISNLPNLPAIGLTWGRVSPELLSLPPVDIILGSDVFYEPEDFEDVIVTVSFIMKRNCHAQFWTSYQERRNVPLETFDANKNHLAGSTLPGNHTVQMMIITRQVS</sequence>
<proteinExistence type="inferred from homology"/>
<keyword evidence="2" id="KW-0808">Transferase</keyword>
<dbReference type="Pfam" id="PF10294">
    <property type="entry name" value="Methyltransf_16"/>
    <property type="match status" value="1"/>
</dbReference>
<accession>A0A8C1S7I0</accession>
<evidence type="ECO:0000313" key="7">
    <source>
        <dbReference type="Proteomes" id="UP000694700"/>
    </source>
</evidence>
<evidence type="ECO:0000256" key="5">
    <source>
        <dbReference type="SAM" id="SignalP"/>
    </source>
</evidence>
<evidence type="ECO:0000256" key="3">
    <source>
        <dbReference type="ARBA" id="ARBA00022691"/>
    </source>
</evidence>
<dbReference type="Ensembl" id="ENSCCRT00015003811.1">
    <property type="protein sequence ID" value="ENSCCRP00015003642.1"/>
    <property type="gene ID" value="ENSCCRG00015002160.1"/>
</dbReference>
<keyword evidence="3" id="KW-0949">S-adenosyl-L-methionine</keyword>
<feature type="signal peptide" evidence="5">
    <location>
        <begin position="1"/>
        <end position="30"/>
    </location>
</feature>
<dbReference type="Gene3D" id="3.40.50.150">
    <property type="entry name" value="Vaccinia Virus protein VP39"/>
    <property type="match status" value="1"/>
</dbReference>
<dbReference type="GO" id="GO:0008168">
    <property type="term" value="F:methyltransferase activity"/>
    <property type="evidence" value="ECO:0007669"/>
    <property type="project" value="UniProtKB-KW"/>
</dbReference>
<dbReference type="InterPro" id="IPR029063">
    <property type="entry name" value="SAM-dependent_MTases_sf"/>
</dbReference>
<dbReference type="PANTHER" id="PTHR14614:SF164">
    <property type="entry name" value="HISTONE-ARGININE METHYLTRANSFERASE METTL23"/>
    <property type="match status" value="1"/>
</dbReference>
<organism evidence="6 7">
    <name type="scientific">Cyprinus carpio</name>
    <name type="common">Common carp</name>
    <dbReference type="NCBI Taxonomy" id="7962"/>
    <lineage>
        <taxon>Eukaryota</taxon>
        <taxon>Metazoa</taxon>
        <taxon>Chordata</taxon>
        <taxon>Craniata</taxon>
        <taxon>Vertebrata</taxon>
        <taxon>Euteleostomi</taxon>
        <taxon>Actinopterygii</taxon>
        <taxon>Neopterygii</taxon>
        <taxon>Teleostei</taxon>
        <taxon>Ostariophysi</taxon>
        <taxon>Cypriniformes</taxon>
        <taxon>Cyprinidae</taxon>
        <taxon>Cyprininae</taxon>
        <taxon>Cyprinus</taxon>
    </lineage>
</organism>
<name>A0A8C1S7I0_CYPCA</name>
<dbReference type="PANTHER" id="PTHR14614">
    <property type="entry name" value="HEPATOCELLULAR CARCINOMA-ASSOCIATED ANTIGEN"/>
    <property type="match status" value="1"/>
</dbReference>
<dbReference type="GO" id="GO:0005634">
    <property type="term" value="C:nucleus"/>
    <property type="evidence" value="ECO:0007669"/>
    <property type="project" value="TreeGrafter"/>
</dbReference>
<protein>
    <recommendedName>
        <fullName evidence="8">Methyltransferase-like protein 23</fullName>
    </recommendedName>
</protein>
<dbReference type="GO" id="GO:0005737">
    <property type="term" value="C:cytoplasm"/>
    <property type="evidence" value="ECO:0007669"/>
    <property type="project" value="TreeGrafter"/>
</dbReference>
<evidence type="ECO:0000256" key="1">
    <source>
        <dbReference type="ARBA" id="ARBA00022603"/>
    </source>
</evidence>
<dbReference type="AlphaFoldDB" id="A0A8C1S7I0"/>